<proteinExistence type="predicted"/>
<reference evidence="3 4" key="1">
    <citation type="submission" date="2023-04" db="EMBL/GenBank/DDBJ databases">
        <authorList>
            <person name="Hsu D."/>
        </authorList>
    </citation>
    <scope>NUCLEOTIDE SEQUENCE [LARGE SCALE GENOMIC DNA]</scope>
    <source>
        <strain evidence="3 4">MK1</strain>
    </source>
</reference>
<dbReference type="InterPro" id="IPR011010">
    <property type="entry name" value="DNA_brk_join_enz"/>
</dbReference>
<evidence type="ECO:0000256" key="1">
    <source>
        <dbReference type="ARBA" id="ARBA00023172"/>
    </source>
</evidence>
<evidence type="ECO:0000259" key="2">
    <source>
        <dbReference type="PROSITE" id="PS51898"/>
    </source>
</evidence>
<dbReference type="InterPro" id="IPR013762">
    <property type="entry name" value="Integrase-like_cat_sf"/>
</dbReference>
<dbReference type="GO" id="GO:0006310">
    <property type="term" value="P:DNA recombination"/>
    <property type="evidence" value="ECO:0007669"/>
    <property type="project" value="UniProtKB-KW"/>
</dbReference>
<feature type="domain" description="Tyr recombinase" evidence="2">
    <location>
        <begin position="1"/>
        <end position="62"/>
    </location>
</feature>
<evidence type="ECO:0000313" key="4">
    <source>
        <dbReference type="Proteomes" id="UP001329915"/>
    </source>
</evidence>
<dbReference type="PROSITE" id="PS51898">
    <property type="entry name" value="TYR_RECOMBINASE"/>
    <property type="match status" value="1"/>
</dbReference>
<protein>
    <submittedName>
        <fullName evidence="3">Tyrosine-type recombinase/integrase</fullName>
    </submittedName>
</protein>
<organism evidence="3 4">
    <name type="scientific">Metallumcola ferriviriculae</name>
    <dbReference type="NCBI Taxonomy" id="3039180"/>
    <lineage>
        <taxon>Bacteria</taxon>
        <taxon>Bacillati</taxon>
        <taxon>Bacillota</taxon>
        <taxon>Clostridia</taxon>
        <taxon>Neomoorellales</taxon>
        <taxon>Desulfitibacteraceae</taxon>
        <taxon>Metallumcola</taxon>
    </lineage>
</organism>
<dbReference type="KEGG" id="dbc:MFMK1_001910"/>
<name>A0AAU0UL50_9FIRM</name>
<keyword evidence="4" id="KW-1185">Reference proteome</keyword>
<gene>
    <name evidence="3" type="ORF">MFMK1_001910</name>
</gene>
<keyword evidence="1" id="KW-0233">DNA recombination</keyword>
<evidence type="ECO:0000313" key="3">
    <source>
        <dbReference type="EMBL" id="WRO22088.1"/>
    </source>
</evidence>
<dbReference type="AlphaFoldDB" id="A0AAU0UL50"/>
<dbReference type="Pfam" id="PF00589">
    <property type="entry name" value="Phage_integrase"/>
    <property type="match status" value="1"/>
</dbReference>
<sequence>MVAKLGIPGLTPHNLRHSHATSLLLNNVHPKVVQERLGHSSIDVTINIYSHVAPSLQQEAASITDIPARS</sequence>
<dbReference type="SUPFAM" id="SSF56349">
    <property type="entry name" value="DNA breaking-rejoining enzymes"/>
    <property type="match status" value="1"/>
</dbReference>
<dbReference type="EMBL" id="CP121694">
    <property type="protein sequence ID" value="WRO22088.1"/>
    <property type="molecule type" value="Genomic_DNA"/>
</dbReference>
<dbReference type="GO" id="GO:0015074">
    <property type="term" value="P:DNA integration"/>
    <property type="evidence" value="ECO:0007669"/>
    <property type="project" value="InterPro"/>
</dbReference>
<dbReference type="Gene3D" id="1.10.443.10">
    <property type="entry name" value="Intergrase catalytic core"/>
    <property type="match status" value="1"/>
</dbReference>
<dbReference type="InterPro" id="IPR002104">
    <property type="entry name" value="Integrase_catalytic"/>
</dbReference>
<dbReference type="Proteomes" id="UP001329915">
    <property type="component" value="Chromosome"/>
</dbReference>
<accession>A0AAU0UL50</accession>
<dbReference type="GO" id="GO:0003677">
    <property type="term" value="F:DNA binding"/>
    <property type="evidence" value="ECO:0007669"/>
    <property type="project" value="InterPro"/>
</dbReference>